<dbReference type="Proteomes" id="UP000228996">
    <property type="component" value="Unassembled WGS sequence"/>
</dbReference>
<comment type="caution">
    <text evidence="1">The sequence shown here is derived from an EMBL/GenBank/DDBJ whole genome shotgun (WGS) entry which is preliminary data.</text>
</comment>
<dbReference type="EMBL" id="PEYO01000016">
    <property type="protein sequence ID" value="PIU03547.1"/>
    <property type="molecule type" value="Genomic_DNA"/>
</dbReference>
<dbReference type="InterPro" id="IPR014942">
    <property type="entry name" value="AbiEii"/>
</dbReference>
<evidence type="ECO:0008006" key="3">
    <source>
        <dbReference type="Google" id="ProtNLM"/>
    </source>
</evidence>
<gene>
    <name evidence="1" type="ORF">COT44_02880</name>
</gene>
<reference evidence="2" key="1">
    <citation type="submission" date="2017-09" db="EMBL/GenBank/DDBJ databases">
        <title>Depth-based differentiation of microbial function through sediment-hosted aquifers and enrichment of novel symbionts in the deep terrestrial subsurface.</title>
        <authorList>
            <person name="Probst A.J."/>
            <person name="Ladd B."/>
            <person name="Jarett J.K."/>
            <person name="Geller-Mcgrath D.E."/>
            <person name="Sieber C.M.K."/>
            <person name="Emerson J.B."/>
            <person name="Anantharaman K."/>
            <person name="Thomas B.C."/>
            <person name="Malmstrom R."/>
            <person name="Stieglmeier M."/>
            <person name="Klingl A."/>
            <person name="Woyke T."/>
            <person name="Ryan C.M."/>
            <person name="Banfield J.F."/>
        </authorList>
    </citation>
    <scope>NUCLEOTIDE SEQUENCE [LARGE SCALE GENOMIC DNA]</scope>
</reference>
<name>A0A2M6XD53_9BACT</name>
<dbReference type="Gene3D" id="3.10.450.620">
    <property type="entry name" value="JHP933, nucleotidyltransferase-like core domain"/>
    <property type="match status" value="1"/>
</dbReference>
<dbReference type="AlphaFoldDB" id="A0A2M6XD53"/>
<sequence length="222" mass="26136">MEKISTLTQEQKFILDGVAKIPFFRENFYFTGETALSEFHLRHRYSDDLDFFTEKKDNLDLQVINSLLADLGRQYDFTFSGRFIEVVYITMLTFSNGSQLKADFGYYPYQRLKKGIDHQGLAIDSLEDIAFNKLSTVSQRENIKDFVDLYFLLKEKHFTLWDLIYGLEVKFKTKVETLLLAEDLLKIEDFDTLPRMIKPLTFKELQIFFRKIAVELGKKAVE</sequence>
<evidence type="ECO:0000313" key="1">
    <source>
        <dbReference type="EMBL" id="PIU03547.1"/>
    </source>
</evidence>
<evidence type="ECO:0000313" key="2">
    <source>
        <dbReference type="Proteomes" id="UP000228996"/>
    </source>
</evidence>
<proteinExistence type="predicted"/>
<organism evidence="1 2">
    <name type="scientific">Candidatus Shapirobacteria bacterium CG08_land_8_20_14_0_20_39_18</name>
    <dbReference type="NCBI Taxonomy" id="1974883"/>
    <lineage>
        <taxon>Bacteria</taxon>
        <taxon>Candidatus Shapironibacteriota</taxon>
    </lineage>
</organism>
<protein>
    <recommendedName>
        <fullName evidence="3">Nucleotidyl transferase AbiEii/AbiGii toxin family protein</fullName>
    </recommendedName>
</protein>
<accession>A0A2M6XD53</accession>
<dbReference type="Pfam" id="PF08843">
    <property type="entry name" value="AbiEii"/>
    <property type="match status" value="1"/>
</dbReference>